<dbReference type="OMA" id="DNDWIIN"/>
<dbReference type="VEuPathDB" id="FungiDB:CIMG_12605"/>
<name>A0A0D8JS27_COCIM</name>
<protein>
    <submittedName>
        <fullName evidence="2">Uncharacterized protein</fullName>
    </submittedName>
</protein>
<dbReference type="OrthoDB" id="343070at2759"/>
<dbReference type="KEGG" id="cim:CIMG_12605"/>
<feature type="region of interest" description="Disordered" evidence="1">
    <location>
        <begin position="36"/>
        <end position="64"/>
    </location>
</feature>
<feature type="compositionally biased region" description="Basic and acidic residues" evidence="1">
    <location>
        <begin position="48"/>
        <end position="64"/>
    </location>
</feature>
<reference evidence="3" key="1">
    <citation type="journal article" date="2009" name="Genome Res.">
        <title>Comparative genomic analyses of the human fungal pathogens Coccidioides and their relatives.</title>
        <authorList>
            <person name="Sharpton T.J."/>
            <person name="Stajich J.E."/>
            <person name="Rounsley S.D."/>
            <person name="Gardner M.J."/>
            <person name="Wortman J.R."/>
            <person name="Jordar V.S."/>
            <person name="Maiti R."/>
            <person name="Kodira C.D."/>
            <person name="Neafsey D.E."/>
            <person name="Zeng Q."/>
            <person name="Hung C.-Y."/>
            <person name="McMahan C."/>
            <person name="Muszewska A."/>
            <person name="Grynberg M."/>
            <person name="Mandel M.A."/>
            <person name="Kellner E.M."/>
            <person name="Barker B.M."/>
            <person name="Galgiani J.N."/>
            <person name="Orbach M.J."/>
            <person name="Kirkland T.N."/>
            <person name="Cole G.T."/>
            <person name="Henn M.R."/>
            <person name="Birren B.W."/>
            <person name="Taylor J.W."/>
        </authorList>
    </citation>
    <scope>NUCLEOTIDE SEQUENCE [LARGE SCALE GENOMIC DNA]</scope>
    <source>
        <strain evidence="3">RS</strain>
    </source>
</reference>
<accession>A0A0D8JS27</accession>
<dbReference type="EMBL" id="GG704911">
    <property type="protein sequence ID" value="KJF59934.1"/>
    <property type="molecule type" value="Genomic_DNA"/>
</dbReference>
<organism evidence="2 3">
    <name type="scientific">Coccidioides immitis (strain RS)</name>
    <name type="common">Valley fever fungus</name>
    <dbReference type="NCBI Taxonomy" id="246410"/>
    <lineage>
        <taxon>Eukaryota</taxon>
        <taxon>Fungi</taxon>
        <taxon>Dikarya</taxon>
        <taxon>Ascomycota</taxon>
        <taxon>Pezizomycotina</taxon>
        <taxon>Eurotiomycetes</taxon>
        <taxon>Eurotiomycetidae</taxon>
        <taxon>Onygenales</taxon>
        <taxon>Onygenaceae</taxon>
        <taxon>Coccidioides</taxon>
    </lineage>
</organism>
<feature type="compositionally biased region" description="Basic residues" evidence="1">
    <location>
        <begin position="38"/>
        <end position="47"/>
    </location>
</feature>
<evidence type="ECO:0000313" key="2">
    <source>
        <dbReference type="EMBL" id="KJF59934.1"/>
    </source>
</evidence>
<evidence type="ECO:0000313" key="3">
    <source>
        <dbReference type="Proteomes" id="UP000001261"/>
    </source>
</evidence>
<sequence>MGPKQYLMRKKIHALMVKQFVKSKSKKYYKHQLIVSQQKKREKKKKHYQEEITETKNKAQQNKKIESKTKLEIKIMIYSYDCLAVSLIKDNNSSSALEKMKKDNFKIVIFSDKNNKKNNEIDNDWIINI</sequence>
<proteinExistence type="predicted"/>
<dbReference type="InParanoid" id="A0A0D8JS27"/>
<keyword evidence="3" id="KW-1185">Reference proteome</keyword>
<dbReference type="RefSeq" id="XP_004445566.1">
    <property type="nucleotide sequence ID" value="XM_004445509.1"/>
</dbReference>
<gene>
    <name evidence="2" type="ORF">CIMG_12605</name>
</gene>
<reference evidence="3" key="2">
    <citation type="journal article" date="2010" name="Genome Res.">
        <title>Population genomic sequencing of Coccidioides fungi reveals recent hybridization and transposon control.</title>
        <authorList>
            <person name="Neafsey D.E."/>
            <person name="Barker B.M."/>
            <person name="Sharpton T.J."/>
            <person name="Stajich J.E."/>
            <person name="Park D.J."/>
            <person name="Whiston E."/>
            <person name="Hung C.-Y."/>
            <person name="McMahan C."/>
            <person name="White J."/>
            <person name="Sykes S."/>
            <person name="Heiman D."/>
            <person name="Young S."/>
            <person name="Zeng Q."/>
            <person name="Abouelleil A."/>
            <person name="Aftuck L."/>
            <person name="Bessette D."/>
            <person name="Brown A."/>
            <person name="FitzGerald M."/>
            <person name="Lui A."/>
            <person name="Macdonald J.P."/>
            <person name="Priest M."/>
            <person name="Orbach M.J."/>
            <person name="Galgiani J.N."/>
            <person name="Kirkland T.N."/>
            <person name="Cole G.T."/>
            <person name="Birren B.W."/>
            <person name="Henn M.R."/>
            <person name="Taylor J.W."/>
            <person name="Rounsley S.D."/>
        </authorList>
    </citation>
    <scope>GENOME REANNOTATION</scope>
    <source>
        <strain evidence="3">RS</strain>
    </source>
</reference>
<dbReference type="AlphaFoldDB" id="A0A0D8JS27"/>
<dbReference type="Proteomes" id="UP000001261">
    <property type="component" value="Unassembled WGS sequence"/>
</dbReference>
<evidence type="ECO:0000256" key="1">
    <source>
        <dbReference type="SAM" id="MobiDB-lite"/>
    </source>
</evidence>
<dbReference type="GeneID" id="24164232"/>